<dbReference type="Gene3D" id="1.10.3210.10">
    <property type="entry name" value="Hypothetical protein af1432"/>
    <property type="match status" value="1"/>
</dbReference>
<protein>
    <recommendedName>
        <fullName evidence="2">Deoxyguanosinetriphosphate triphosphohydrolase-like protein</fullName>
    </recommendedName>
</protein>
<keyword evidence="4" id="KW-0614">Plasmid</keyword>
<dbReference type="PANTHER" id="PTHR11373:SF32">
    <property type="entry name" value="DEOXYGUANOSINETRIPHOSPHATE TRIPHOSPHOHYDROLASE"/>
    <property type="match status" value="1"/>
</dbReference>
<geneLocation type="plasmid" evidence="5">
    <name>pnp7-2</name>
</geneLocation>
<proteinExistence type="inferred from homology"/>
<evidence type="ECO:0000256" key="1">
    <source>
        <dbReference type="ARBA" id="ARBA00022801"/>
    </source>
</evidence>
<evidence type="ECO:0000313" key="4">
    <source>
        <dbReference type="EMBL" id="ATR79888.1"/>
    </source>
</evidence>
<dbReference type="InterPro" id="IPR006674">
    <property type="entry name" value="HD_domain"/>
</dbReference>
<organism evidence="4 5">
    <name type="scientific">Faucicola osloensis</name>
    <name type="common">Moraxella osloensis</name>
    <dbReference type="NCBI Taxonomy" id="34062"/>
    <lineage>
        <taxon>Bacteria</taxon>
        <taxon>Pseudomonadati</taxon>
        <taxon>Pseudomonadota</taxon>
        <taxon>Gammaproteobacteria</taxon>
        <taxon>Moraxellales</taxon>
        <taxon>Moraxellaceae</taxon>
        <taxon>Faucicola</taxon>
    </lineage>
</organism>
<dbReference type="HAMAP" id="MF_01212">
    <property type="entry name" value="dGTPase_type2"/>
    <property type="match status" value="1"/>
</dbReference>
<dbReference type="Proteomes" id="UP000229340">
    <property type="component" value="Plasmid pNP7-2"/>
</dbReference>
<name>A0A2D2LY00_FAUOS</name>
<dbReference type="PANTHER" id="PTHR11373">
    <property type="entry name" value="DEOXYNUCLEOSIDE TRIPHOSPHATE TRIPHOSPHOHYDROLASE"/>
    <property type="match status" value="1"/>
</dbReference>
<reference evidence="5" key="1">
    <citation type="submission" date="2017-10" db="EMBL/GenBank/DDBJ databases">
        <title>Complete genome sequence of Moraxella osloensis NP7 isolated from human skin.</title>
        <authorList>
            <person name="Lee K."/>
            <person name="Lim J.Y."/>
            <person name="Hwang I."/>
        </authorList>
    </citation>
    <scope>NUCLEOTIDE SEQUENCE [LARGE SCALE GENOMIC DNA]</scope>
    <source>
        <strain evidence="5">NP7</strain>
        <plasmid evidence="5">pnp7-2</plasmid>
    </source>
</reference>
<evidence type="ECO:0000256" key="2">
    <source>
        <dbReference type="HAMAP-Rule" id="MF_01212"/>
    </source>
</evidence>
<dbReference type="NCBIfam" id="NF003701">
    <property type="entry name" value="PRK05318.1"/>
    <property type="match status" value="1"/>
</dbReference>
<dbReference type="GO" id="GO:0006203">
    <property type="term" value="P:dGTP catabolic process"/>
    <property type="evidence" value="ECO:0007669"/>
    <property type="project" value="TreeGrafter"/>
</dbReference>
<accession>A0A2D2LY00</accession>
<keyword evidence="1 2" id="KW-0378">Hydrolase</keyword>
<dbReference type="NCBIfam" id="TIGR01353">
    <property type="entry name" value="dGTP_triPase"/>
    <property type="match status" value="1"/>
</dbReference>
<dbReference type="Pfam" id="PF13286">
    <property type="entry name" value="HD_assoc"/>
    <property type="match status" value="1"/>
</dbReference>
<dbReference type="SMART" id="SM00471">
    <property type="entry name" value="HDc"/>
    <property type="match status" value="1"/>
</dbReference>
<evidence type="ECO:0000259" key="3">
    <source>
        <dbReference type="PROSITE" id="PS51831"/>
    </source>
</evidence>
<dbReference type="InterPro" id="IPR006261">
    <property type="entry name" value="dGTPase"/>
</dbReference>
<dbReference type="InterPro" id="IPR023023">
    <property type="entry name" value="dNTPase_2"/>
</dbReference>
<dbReference type="EMBL" id="CP024445">
    <property type="protein sequence ID" value="ATR79888.1"/>
    <property type="molecule type" value="Genomic_DNA"/>
</dbReference>
<dbReference type="InterPro" id="IPR003607">
    <property type="entry name" value="HD/PDEase_dom"/>
</dbReference>
<dbReference type="AlphaFoldDB" id="A0A2D2LY00"/>
<dbReference type="SUPFAM" id="SSF109604">
    <property type="entry name" value="HD-domain/PDEase-like"/>
    <property type="match status" value="1"/>
</dbReference>
<feature type="domain" description="HD" evidence="3">
    <location>
        <begin position="77"/>
        <end position="280"/>
    </location>
</feature>
<dbReference type="NCBIfam" id="NF041026">
    <property type="entry name" value="antiphage_dGTPase"/>
    <property type="match status" value="1"/>
</dbReference>
<dbReference type="GO" id="GO:0008832">
    <property type="term" value="F:dGTPase activity"/>
    <property type="evidence" value="ECO:0007669"/>
    <property type="project" value="TreeGrafter"/>
</dbReference>
<evidence type="ECO:0000313" key="5">
    <source>
        <dbReference type="Proteomes" id="UP000229340"/>
    </source>
</evidence>
<gene>
    <name evidence="4" type="ORF">NP7_11070</name>
</gene>
<comment type="similarity">
    <text evidence="2">Belongs to the dGTPase family. Type 2 subfamily.</text>
</comment>
<sequence length="492" mass="56929">MENKLTNEVLLSNANQPKTTADHWADRLDESDKKADDDIRSEWERDYSRIIHSAAFRRLQAKTQVLGLGESDFYRTRLTHSMEVAQIGIGILKFLQHRYNPENKSKEVHAEEIYSVLPTSALMGAICLAHDIGHPPFGHGGEVALNICMRHYGGFEGNGQTLRILSRLAHYSVENGLNPTRRMLLGVLKYPANYSKAFNAAISQEPKTPYWLSKSDEHKPPKCYLDTELDIVKWVLKPLSDIEKKKFTKVDKSNKAKHFKPFRKSLDASIMELADDISYGLHDLEDAIALKLITSIEWDNYFNNKETYSKLNDSNLTAEKVFSDCCLDYHQLKNELFSDKSYLRKKAIGKLVHTLITHTKIVETNNTFTTPLIKWNAKLEDNYERLRKIIFDLVMDRVIRSSNVQQLEFKGQKIVIELFQAIDSDAERLLPEKTRIKLKDIKQDYGSLNDKEYKKRRARLICDYIAGMTDDYATRLYEKIYHPHKGSIFDRM</sequence>
<dbReference type="PROSITE" id="PS51831">
    <property type="entry name" value="HD"/>
    <property type="match status" value="1"/>
</dbReference>
<dbReference type="InterPro" id="IPR026875">
    <property type="entry name" value="PHydrolase_assoc_dom"/>
</dbReference>
<dbReference type="InterPro" id="IPR050135">
    <property type="entry name" value="dGTPase-like"/>
</dbReference>